<proteinExistence type="predicted"/>
<dbReference type="EMBL" id="MH447526">
    <property type="protein sequence ID" value="AXQ00127.1"/>
    <property type="molecule type" value="Genomic_DNA"/>
</dbReference>
<sequence length="136" mass="15389">MSIPIPDEIKPFTKNIQFDVNSQSFIVTISAKLFFSTLLANQTVNQNTTNFNILNVTKANEKIYVYVKPNVNLTDPFEGFEGRFVINQAKLDKMILENAQNVRIYYKQENDDLLILLVVPMGDISAKSPSTSPVGW</sequence>
<organismHost>
    <name type="scientific">Saccharolobus shibatae</name>
    <dbReference type="NCBI Taxonomy" id="2286"/>
</organismHost>
<protein>
    <submittedName>
        <fullName evidence="1">Uncharacterized protein</fullName>
    </submittedName>
</protein>
<reference evidence="1" key="1">
    <citation type="journal article" date="2018" name="Nat. Commun.">
        <title>Structural conservation in a membrane-enveloped filamentous virus infecting a hyperthermophilic acidophile.</title>
        <authorList>
            <person name="Liu Y."/>
            <person name="Osinski T."/>
            <person name="Wang F."/>
            <person name="Krupovic M."/>
            <person name="Schouten S."/>
            <person name="Kasson P."/>
            <person name="Prangishvili D."/>
            <person name="Egelman E.H."/>
        </authorList>
    </citation>
    <scope>NUCLEOTIDE SEQUENCE [LARGE SCALE GENOMIC DNA]</scope>
    <source>
        <strain evidence="1">S48</strain>
    </source>
</reference>
<accession>A0A346LU84</accession>
<evidence type="ECO:0000313" key="1">
    <source>
        <dbReference type="EMBL" id="AXQ00127.1"/>
    </source>
</evidence>
<dbReference type="Proteomes" id="UP000263690">
    <property type="component" value="Segment"/>
</dbReference>
<organism evidence="1">
    <name type="scientific">Sulfolobus filamentous virus 1</name>
    <name type="common">SFV1</name>
    <name type="synonym">Sulfolobus virus SFV-1</name>
    <dbReference type="NCBI Taxonomy" id="2304198"/>
    <lineage>
        <taxon>Viruses</taxon>
        <taxon>Adnaviria</taxon>
        <taxon>Zilligvirae</taxon>
        <taxon>Taleaviricota</taxon>
        <taxon>Tokiviricetes</taxon>
        <taxon>Ligamenvirales</taxon>
        <taxon>Lipothrixviridae</taxon>
        <taxon>Alphalipothrixvirus</taxon>
        <taxon>Alphalipothrixvirus beppuense</taxon>
    </lineage>
</organism>
<name>A0A346LU84_SUFV1</name>
<gene>
    <name evidence="1" type="ORF">SFV1gp45</name>
</gene>
<keyword evidence="2" id="KW-1185">Reference proteome</keyword>
<evidence type="ECO:0000313" key="2">
    <source>
        <dbReference type="Proteomes" id="UP000263690"/>
    </source>
</evidence>